<dbReference type="Pfam" id="PF01636">
    <property type="entry name" value="APH"/>
    <property type="match status" value="1"/>
</dbReference>
<dbReference type="AlphaFoldDB" id="A0A1C1D0L7"/>
<dbReference type="Proteomes" id="UP000094526">
    <property type="component" value="Unassembled WGS sequence"/>
</dbReference>
<dbReference type="Gene3D" id="3.90.1200.10">
    <property type="match status" value="1"/>
</dbReference>
<proteinExistence type="predicted"/>
<feature type="domain" description="Aminoglycoside phosphotransferase" evidence="1">
    <location>
        <begin position="51"/>
        <end position="278"/>
    </location>
</feature>
<dbReference type="eggNOG" id="ENOG502SN24">
    <property type="taxonomic scope" value="Eukaryota"/>
</dbReference>
<dbReference type="PANTHER" id="PTHR21310">
    <property type="entry name" value="AMINOGLYCOSIDE PHOSPHOTRANSFERASE-RELATED-RELATED"/>
    <property type="match status" value="1"/>
</dbReference>
<dbReference type="InterPro" id="IPR051678">
    <property type="entry name" value="AGP_Transferase"/>
</dbReference>
<organism evidence="2 3">
    <name type="scientific">Cladophialophora carrionii</name>
    <dbReference type="NCBI Taxonomy" id="86049"/>
    <lineage>
        <taxon>Eukaryota</taxon>
        <taxon>Fungi</taxon>
        <taxon>Dikarya</taxon>
        <taxon>Ascomycota</taxon>
        <taxon>Pezizomycotina</taxon>
        <taxon>Eurotiomycetes</taxon>
        <taxon>Chaetothyriomycetidae</taxon>
        <taxon>Chaetothyriales</taxon>
        <taxon>Herpotrichiellaceae</taxon>
        <taxon>Cladophialophora</taxon>
    </lineage>
</organism>
<dbReference type="CDD" id="cd05120">
    <property type="entry name" value="APH_ChoK_like"/>
    <property type="match status" value="1"/>
</dbReference>
<gene>
    <name evidence="2" type="ORF">CLCR_00316</name>
</gene>
<name>A0A1C1D0L7_9EURO</name>
<keyword evidence="3" id="KW-1185">Reference proteome</keyword>
<dbReference type="PANTHER" id="PTHR21310:SF48">
    <property type="entry name" value="AMINOGLYCOSIDE PHOSPHOTRANSFERASE DOMAIN-CONTAINING PROTEIN"/>
    <property type="match status" value="1"/>
</dbReference>
<accession>A0A1C1D0L7</accession>
<dbReference type="EMBL" id="LGRB01000005">
    <property type="protein sequence ID" value="OCT54287.1"/>
    <property type="molecule type" value="Genomic_DNA"/>
</dbReference>
<evidence type="ECO:0000313" key="3">
    <source>
        <dbReference type="Proteomes" id="UP000094526"/>
    </source>
</evidence>
<dbReference type="InterPro" id="IPR002575">
    <property type="entry name" value="Aminoglycoside_PTrfase"/>
</dbReference>
<reference evidence="3" key="1">
    <citation type="submission" date="2015-07" db="EMBL/GenBank/DDBJ databases">
        <authorList>
            <person name="Teixeira M.M."/>
            <person name="Souza R.C."/>
            <person name="Almeida L.G."/>
            <person name="Vicente V.A."/>
            <person name="de Hoog S."/>
            <person name="Bocca A.L."/>
            <person name="de Almeida S.R."/>
            <person name="Vasconcelos A.T."/>
            <person name="Felipe M.S."/>
        </authorList>
    </citation>
    <scope>NUCLEOTIDE SEQUENCE [LARGE SCALE GENOMIC DNA]</scope>
    <source>
        <strain evidence="3">KSF</strain>
    </source>
</reference>
<dbReference type="VEuPathDB" id="FungiDB:CLCR_00316"/>
<dbReference type="VEuPathDB" id="FungiDB:G647_10217"/>
<dbReference type="InterPro" id="IPR011009">
    <property type="entry name" value="Kinase-like_dom_sf"/>
</dbReference>
<evidence type="ECO:0000259" key="1">
    <source>
        <dbReference type="Pfam" id="PF01636"/>
    </source>
</evidence>
<dbReference type="OrthoDB" id="4177236at2759"/>
<evidence type="ECO:0000313" key="2">
    <source>
        <dbReference type="EMBL" id="OCT54287.1"/>
    </source>
</evidence>
<dbReference type="STRING" id="86049.A0A1C1D0L7"/>
<dbReference type="GO" id="GO:0016740">
    <property type="term" value="F:transferase activity"/>
    <property type="evidence" value="ECO:0007669"/>
    <property type="project" value="UniProtKB-KW"/>
</dbReference>
<keyword evidence="2" id="KW-0808">Transferase</keyword>
<sequence length="294" mass="33537">MATRPTLPYFAPPDQLPAPLPTVAEILASTQFMKMVATALPHPHVVRVGKHFLVKFGRHVRLQEGENMLFVKQAAGLAVPTVYALFHDEATGQNFIVQEYIQGQGLDEYWQTATPDGKEAVVVQLRQYLDKLRSIPAPGYFGGVWRQSILETYATGGREALQKGDVPACDTEEQWVETVIRNAEAGYPTKHPALLEFCKRMLHSVYRGHDPVFTHGDLHVSNIRLREDNTVVLIDWECAGWYPSHVEYCNATVGLHFDTDWALWIPRFLNEYTHELAWMYQVRAWIFWGGNIEM</sequence>
<protein>
    <submittedName>
        <fullName evidence="2">Phosphotransferase enzyme family protein</fullName>
    </submittedName>
</protein>
<dbReference type="SUPFAM" id="SSF56112">
    <property type="entry name" value="Protein kinase-like (PK-like)"/>
    <property type="match status" value="1"/>
</dbReference>
<comment type="caution">
    <text evidence="2">The sequence shown here is derived from an EMBL/GenBank/DDBJ whole genome shotgun (WGS) entry which is preliminary data.</text>
</comment>